<dbReference type="STRING" id="33114.A0A2G2VYA8"/>
<keyword evidence="3" id="KW-1185">Reference proteome</keyword>
<sequence>MASSMRSSLILFFTCSLFLQVAFAEYKTEVKCESLPNGDCAFAISSSGKRCILEKATPEDGVISEYTCKTSEVIVANMREHIESDECMDACGANRNFIGISSDDLLEPQFVSKLCSPSCYRECPNIVDLYFNLAAGEGTYLPELCNNQKKLQSSGAAEDDADAPAPSPSF</sequence>
<keyword evidence="1" id="KW-0732">Signal</keyword>
<dbReference type="AlphaFoldDB" id="A0A2G2VYA8"/>
<feature type="signal peptide" evidence="1">
    <location>
        <begin position="1"/>
        <end position="24"/>
    </location>
</feature>
<evidence type="ECO:0000256" key="1">
    <source>
        <dbReference type="SAM" id="SignalP"/>
    </source>
</evidence>
<dbReference type="PANTHER" id="PTHR33649">
    <property type="entry name" value="PAR1 PROTEIN"/>
    <property type="match status" value="1"/>
</dbReference>
<evidence type="ECO:0008006" key="4">
    <source>
        <dbReference type="Google" id="ProtNLM"/>
    </source>
</evidence>
<comment type="caution">
    <text evidence="2">The sequence shown here is derived from an EMBL/GenBank/DDBJ whole genome shotgun (WGS) entry which is preliminary data.</text>
</comment>
<evidence type="ECO:0000313" key="2">
    <source>
        <dbReference type="EMBL" id="PHT37970.1"/>
    </source>
</evidence>
<dbReference type="Pfam" id="PF06521">
    <property type="entry name" value="PAR1"/>
    <property type="match status" value="1"/>
</dbReference>
<accession>A0A2G2VYA8</accession>
<reference evidence="3" key="2">
    <citation type="journal article" date="2017" name="J. Anim. Genet.">
        <title>Multiple reference genome sequences of hot pepper reveal the massive evolution of plant disease resistance genes by retroduplication.</title>
        <authorList>
            <person name="Kim S."/>
            <person name="Park J."/>
            <person name="Yeom S.-I."/>
            <person name="Kim Y.-M."/>
            <person name="Seo E."/>
            <person name="Kim K.-T."/>
            <person name="Kim M.-S."/>
            <person name="Lee J.M."/>
            <person name="Cheong K."/>
            <person name="Shin H.-S."/>
            <person name="Kim S.-B."/>
            <person name="Han K."/>
            <person name="Lee J."/>
            <person name="Park M."/>
            <person name="Lee H.-A."/>
            <person name="Lee H.-Y."/>
            <person name="Lee Y."/>
            <person name="Oh S."/>
            <person name="Lee J.H."/>
            <person name="Choi E."/>
            <person name="Choi E."/>
            <person name="Lee S.E."/>
            <person name="Jeon J."/>
            <person name="Kim H."/>
            <person name="Choi G."/>
            <person name="Song H."/>
            <person name="Lee J."/>
            <person name="Lee S.-C."/>
            <person name="Kwon J.-K."/>
            <person name="Lee H.-Y."/>
            <person name="Koo N."/>
            <person name="Hong Y."/>
            <person name="Kim R.W."/>
            <person name="Kang W.-H."/>
            <person name="Huh J.H."/>
            <person name="Kang B.-C."/>
            <person name="Yang T.-J."/>
            <person name="Lee Y.-H."/>
            <person name="Bennetzen J.L."/>
            <person name="Choi D."/>
        </authorList>
    </citation>
    <scope>NUCLEOTIDE SEQUENCE [LARGE SCALE GENOMIC DNA]</scope>
    <source>
        <strain evidence="3">cv. PBC81</strain>
    </source>
</reference>
<proteinExistence type="predicted"/>
<reference evidence="2 3" key="1">
    <citation type="journal article" date="2017" name="Genome Biol.">
        <title>New reference genome sequences of hot pepper reveal the massive evolution of plant disease-resistance genes by retroduplication.</title>
        <authorList>
            <person name="Kim S."/>
            <person name="Park J."/>
            <person name="Yeom S.I."/>
            <person name="Kim Y.M."/>
            <person name="Seo E."/>
            <person name="Kim K.T."/>
            <person name="Kim M.S."/>
            <person name="Lee J.M."/>
            <person name="Cheong K."/>
            <person name="Shin H.S."/>
            <person name="Kim S.B."/>
            <person name="Han K."/>
            <person name="Lee J."/>
            <person name="Park M."/>
            <person name="Lee H.A."/>
            <person name="Lee H.Y."/>
            <person name="Lee Y."/>
            <person name="Oh S."/>
            <person name="Lee J.H."/>
            <person name="Choi E."/>
            <person name="Choi E."/>
            <person name="Lee S.E."/>
            <person name="Jeon J."/>
            <person name="Kim H."/>
            <person name="Choi G."/>
            <person name="Song H."/>
            <person name="Lee J."/>
            <person name="Lee S.C."/>
            <person name="Kwon J.K."/>
            <person name="Lee H.Y."/>
            <person name="Koo N."/>
            <person name="Hong Y."/>
            <person name="Kim R.W."/>
            <person name="Kang W.H."/>
            <person name="Huh J.H."/>
            <person name="Kang B.C."/>
            <person name="Yang T.J."/>
            <person name="Lee Y.H."/>
            <person name="Bennetzen J.L."/>
            <person name="Choi D."/>
        </authorList>
    </citation>
    <scope>NUCLEOTIDE SEQUENCE [LARGE SCALE GENOMIC DNA]</scope>
    <source>
        <strain evidence="3">cv. PBC81</strain>
    </source>
</reference>
<organism evidence="2 3">
    <name type="scientific">Capsicum baccatum</name>
    <name type="common">Peruvian pepper</name>
    <dbReference type="NCBI Taxonomy" id="33114"/>
    <lineage>
        <taxon>Eukaryota</taxon>
        <taxon>Viridiplantae</taxon>
        <taxon>Streptophyta</taxon>
        <taxon>Embryophyta</taxon>
        <taxon>Tracheophyta</taxon>
        <taxon>Spermatophyta</taxon>
        <taxon>Magnoliopsida</taxon>
        <taxon>eudicotyledons</taxon>
        <taxon>Gunneridae</taxon>
        <taxon>Pentapetalae</taxon>
        <taxon>asterids</taxon>
        <taxon>lamiids</taxon>
        <taxon>Solanales</taxon>
        <taxon>Solanaceae</taxon>
        <taxon>Solanoideae</taxon>
        <taxon>Capsiceae</taxon>
        <taxon>Capsicum</taxon>
    </lineage>
</organism>
<dbReference type="Proteomes" id="UP000224567">
    <property type="component" value="Unassembled WGS sequence"/>
</dbReference>
<protein>
    <recommendedName>
        <fullName evidence="4">PAR1 protein</fullName>
    </recommendedName>
</protein>
<name>A0A2G2VYA8_CAPBA</name>
<dbReference type="OrthoDB" id="772928at2759"/>
<dbReference type="PANTHER" id="PTHR33649:SF11">
    <property type="entry name" value="NTEIG-E80 PROTEIN"/>
    <property type="match status" value="1"/>
</dbReference>
<feature type="chain" id="PRO_5013968829" description="PAR1 protein" evidence="1">
    <location>
        <begin position="25"/>
        <end position="170"/>
    </location>
</feature>
<gene>
    <name evidence="2" type="ORF">CQW23_21543</name>
</gene>
<evidence type="ECO:0000313" key="3">
    <source>
        <dbReference type="Proteomes" id="UP000224567"/>
    </source>
</evidence>
<dbReference type="InterPro" id="IPR009489">
    <property type="entry name" value="PAR1"/>
</dbReference>
<dbReference type="EMBL" id="MLFT02000009">
    <property type="protein sequence ID" value="PHT37970.1"/>
    <property type="molecule type" value="Genomic_DNA"/>
</dbReference>